<sequence length="356" mass="39786">MDIVTQGLAGAVLAQSFSKQHETRMAMGIGFLAGLLADIDALFTQSETDPLLQLDFHRHFTHSLFFIPAGGLIAALLMWPVLKKHLPFKRLLVFTTAGYGTSGLIDACTSYGTSLLWPLSDERISWNIISILDPLFSIALIAAILFAAVKRTPRYAVFGICFAISYLLVGFAQHERVEAMAMAAAEARGHHVERIEIKPTMGNLILWRSIYEADGHFYVDAFRAGLDEEKIYQGESTKRFELADLPQLSRDSVVAEDIKRFDFFSDGYIALHQSDDVSIIGDIRYSMLPTSAKPIWGIELDLSDQQKHTPFNQFHDASDVTRQAFIDMLLGEDVRVVLEGVSDDPRVMTELPEKQI</sequence>
<reference evidence="2 3" key="1">
    <citation type="submission" date="2016-12" db="EMBL/GenBank/DDBJ databases">
        <title>Isolation and genomic insights into novel planktonic Zetaproteobacteria from stratified waters of the Chesapeake Bay.</title>
        <authorList>
            <person name="McAllister S.M."/>
            <person name="Kato S."/>
            <person name="Chan C.S."/>
            <person name="Chiu B.K."/>
            <person name="Field E.K."/>
        </authorList>
    </citation>
    <scope>NUCLEOTIDE SEQUENCE [LARGE SCALE GENOMIC DNA]</scope>
    <source>
        <strain evidence="2 3">CP-8</strain>
    </source>
</reference>
<keyword evidence="1" id="KW-1133">Transmembrane helix</keyword>
<dbReference type="EMBL" id="CP018800">
    <property type="protein sequence ID" value="ATX81387.1"/>
    <property type="molecule type" value="Genomic_DNA"/>
</dbReference>
<keyword evidence="1" id="KW-0812">Transmembrane</keyword>
<feature type="transmembrane region" description="Helical" evidence="1">
    <location>
        <begin position="155"/>
        <end position="172"/>
    </location>
</feature>
<dbReference type="InterPro" id="IPR007404">
    <property type="entry name" value="YdjM-like"/>
</dbReference>
<evidence type="ECO:0000313" key="3">
    <source>
        <dbReference type="Proteomes" id="UP000231637"/>
    </source>
</evidence>
<keyword evidence="3" id="KW-1185">Reference proteome</keyword>
<dbReference type="InterPro" id="IPR053170">
    <property type="entry name" value="Transcription_regulator"/>
</dbReference>
<dbReference type="PANTHER" id="PTHR40031">
    <property type="entry name" value="HYPOTHETICAL MEMBRANE SPANNING PROTEIN"/>
    <property type="match status" value="1"/>
</dbReference>
<dbReference type="Pfam" id="PF04307">
    <property type="entry name" value="YdjM"/>
    <property type="match status" value="1"/>
</dbReference>
<feature type="transmembrane region" description="Helical" evidence="1">
    <location>
        <begin position="124"/>
        <end position="148"/>
    </location>
</feature>
<dbReference type="Proteomes" id="UP000231637">
    <property type="component" value="Chromosome"/>
</dbReference>
<feature type="transmembrane region" description="Helical" evidence="1">
    <location>
        <begin position="91"/>
        <end position="112"/>
    </location>
</feature>
<feature type="transmembrane region" description="Helical" evidence="1">
    <location>
        <begin position="63"/>
        <end position="82"/>
    </location>
</feature>
<dbReference type="PANTHER" id="PTHR40031:SF1">
    <property type="entry name" value="MEMBRANE-BOUND METAL-DEPENDENT HYDROLASE"/>
    <property type="match status" value="1"/>
</dbReference>
<keyword evidence="1" id="KW-0472">Membrane</keyword>
<name>A0A2K8L272_9PROT</name>
<protein>
    <submittedName>
        <fullName evidence="2">Inner membrane protein</fullName>
    </submittedName>
</protein>
<organism evidence="2 3">
    <name type="scientific">Mariprofundus ferrinatatus</name>
    <dbReference type="NCBI Taxonomy" id="1921087"/>
    <lineage>
        <taxon>Bacteria</taxon>
        <taxon>Pseudomonadati</taxon>
        <taxon>Pseudomonadota</taxon>
        <taxon>Candidatius Mariprofundia</taxon>
        <taxon>Mariprofundales</taxon>
        <taxon>Mariprofundaceae</taxon>
        <taxon>Mariprofundus</taxon>
    </lineage>
</organism>
<accession>A0A2K8L272</accession>
<dbReference type="RefSeq" id="WP_100264859.1">
    <property type="nucleotide sequence ID" value="NZ_CP018800.1"/>
</dbReference>
<dbReference type="AlphaFoldDB" id="A0A2K8L272"/>
<evidence type="ECO:0000313" key="2">
    <source>
        <dbReference type="EMBL" id="ATX81387.1"/>
    </source>
</evidence>
<proteinExistence type="predicted"/>
<dbReference type="OrthoDB" id="9781927at2"/>
<gene>
    <name evidence="2" type="ORF">Ga0123462_0513</name>
</gene>
<evidence type="ECO:0000256" key="1">
    <source>
        <dbReference type="SAM" id="Phobius"/>
    </source>
</evidence>
<dbReference type="KEGG" id="mfn:Ga0123462_0513"/>